<comment type="caution">
    <text evidence="2">The sequence shown here is derived from an EMBL/GenBank/DDBJ whole genome shotgun (WGS) entry which is preliminary data.</text>
</comment>
<evidence type="ECO:0000313" key="3">
    <source>
        <dbReference type="Proteomes" id="UP000474967"/>
    </source>
</evidence>
<keyword evidence="3" id="KW-1185">Reference proteome</keyword>
<gene>
    <name evidence="2" type="ORF">G3T36_08920</name>
</gene>
<evidence type="ECO:0000256" key="1">
    <source>
        <dbReference type="SAM" id="MobiDB-lite"/>
    </source>
</evidence>
<sequence>MRWFRRRRESAAPPMRPFDESQLVSPMPTTLDHALDEGIMIAEYAARMTVKNRIVVDAIRTESGFDAERYLPVAADALRELADESDAAGARIAEEREFAVALDGQGAHIHDYRAVDDLNLRRRERVAEELARALRRQADDEEALRGLVETSRDDAWHEIGSAIEASLDAFAGVEGLKADYEREKPERLNLLIRRDLARLAEERSGY</sequence>
<proteinExistence type="predicted"/>
<evidence type="ECO:0000313" key="2">
    <source>
        <dbReference type="EMBL" id="NEN05995.1"/>
    </source>
</evidence>
<name>A0A6L9XXM0_9MICO</name>
<protein>
    <recommendedName>
        <fullName evidence="4">Asparagine synthase</fullName>
    </recommendedName>
</protein>
<dbReference type="EMBL" id="JAAGWY010000002">
    <property type="protein sequence ID" value="NEN05995.1"/>
    <property type="molecule type" value="Genomic_DNA"/>
</dbReference>
<dbReference type="AlphaFoldDB" id="A0A6L9XXM0"/>
<reference evidence="2 3" key="1">
    <citation type="journal article" date="2014" name="J. Microbiol.">
        <title>Diaminobutyricibacter tongyongensis gen. nov., sp. nov. and Homoserinibacter gongjuensis gen. nov., sp. nov. belong to the family Microbacteriaceae.</title>
        <authorList>
            <person name="Kim S.J."/>
            <person name="Ahn J.H."/>
            <person name="Weon H.Y."/>
            <person name="Hamada M."/>
            <person name="Suzuki K."/>
            <person name="Kwon S.W."/>
        </authorList>
    </citation>
    <scope>NUCLEOTIDE SEQUENCE [LARGE SCALE GENOMIC DNA]</scope>
    <source>
        <strain evidence="2 3">NBRC 108724</strain>
    </source>
</reference>
<feature type="region of interest" description="Disordered" evidence="1">
    <location>
        <begin position="1"/>
        <end position="24"/>
    </location>
</feature>
<dbReference type="Proteomes" id="UP000474967">
    <property type="component" value="Unassembled WGS sequence"/>
</dbReference>
<organism evidence="2 3">
    <name type="scientific">Leifsonia tongyongensis</name>
    <dbReference type="NCBI Taxonomy" id="1268043"/>
    <lineage>
        <taxon>Bacteria</taxon>
        <taxon>Bacillati</taxon>
        <taxon>Actinomycetota</taxon>
        <taxon>Actinomycetes</taxon>
        <taxon>Micrococcales</taxon>
        <taxon>Microbacteriaceae</taxon>
        <taxon>Leifsonia</taxon>
    </lineage>
</organism>
<evidence type="ECO:0008006" key="4">
    <source>
        <dbReference type="Google" id="ProtNLM"/>
    </source>
</evidence>
<accession>A0A6L9XXM0</accession>